<dbReference type="Pfam" id="PF13443">
    <property type="entry name" value="HTH_26"/>
    <property type="match status" value="1"/>
</dbReference>
<dbReference type="InterPro" id="IPR010982">
    <property type="entry name" value="Lambda_DNA-bd_dom_sf"/>
</dbReference>
<protein>
    <submittedName>
        <fullName evidence="3">Putative transcriptional regulator</fullName>
    </submittedName>
</protein>
<dbReference type="PANTHER" id="PTHR37301">
    <property type="entry name" value="DNA-BINDING PROTEIN-RELATED"/>
    <property type="match status" value="1"/>
</dbReference>
<proteinExistence type="predicted"/>
<dbReference type="Proteomes" id="UP000198788">
    <property type="component" value="Unassembled WGS sequence"/>
</dbReference>
<dbReference type="PROSITE" id="PS50943">
    <property type="entry name" value="HTH_CROC1"/>
    <property type="match status" value="1"/>
</dbReference>
<feature type="region of interest" description="Disordered" evidence="1">
    <location>
        <begin position="65"/>
        <end position="86"/>
    </location>
</feature>
<dbReference type="EMBL" id="FOZV01000001">
    <property type="protein sequence ID" value="SFS32642.1"/>
    <property type="molecule type" value="Genomic_DNA"/>
</dbReference>
<feature type="domain" description="HTH cro/C1-type" evidence="2">
    <location>
        <begin position="7"/>
        <end position="62"/>
    </location>
</feature>
<dbReference type="OrthoDB" id="9805309at2"/>
<accession>A0A1I6NXD8</accession>
<gene>
    <name evidence="3" type="ORF">SAMN05192570_0628</name>
</gene>
<dbReference type="RefSeq" id="WP_092306650.1">
    <property type="nucleotide sequence ID" value="NZ_FOZV01000001.1"/>
</dbReference>
<sequence>MAIRVQLDRILLERRMSLTELADRVGVTLANLSILKTGKARAIRFTTLDALCRELNCQPGDLLVWAPGPQDPGSDEDLDGNDPGSK</sequence>
<dbReference type="STRING" id="871741.SAMN05192570_0628"/>
<name>A0A1I6NXD8_9CAUL</name>
<dbReference type="PANTHER" id="PTHR37301:SF1">
    <property type="entry name" value="DNA-BINDING PROTEIN"/>
    <property type="match status" value="1"/>
</dbReference>
<reference evidence="4" key="1">
    <citation type="submission" date="2016-10" db="EMBL/GenBank/DDBJ databases">
        <authorList>
            <person name="Varghese N."/>
            <person name="Submissions S."/>
        </authorList>
    </citation>
    <scope>NUCLEOTIDE SEQUENCE [LARGE SCALE GENOMIC DNA]</scope>
    <source>
        <strain evidence="4">CGMCC 1.10683</strain>
    </source>
</reference>
<organism evidence="3 4">
    <name type="scientific">Brevundimonas viscosa</name>
    <dbReference type="NCBI Taxonomy" id="871741"/>
    <lineage>
        <taxon>Bacteria</taxon>
        <taxon>Pseudomonadati</taxon>
        <taxon>Pseudomonadota</taxon>
        <taxon>Alphaproteobacteria</taxon>
        <taxon>Caulobacterales</taxon>
        <taxon>Caulobacteraceae</taxon>
        <taxon>Brevundimonas</taxon>
    </lineage>
</organism>
<dbReference type="GO" id="GO:0003677">
    <property type="term" value="F:DNA binding"/>
    <property type="evidence" value="ECO:0007669"/>
    <property type="project" value="InterPro"/>
</dbReference>
<dbReference type="AlphaFoldDB" id="A0A1I6NXD8"/>
<dbReference type="InterPro" id="IPR001387">
    <property type="entry name" value="Cro/C1-type_HTH"/>
</dbReference>
<dbReference type="CDD" id="cd00093">
    <property type="entry name" value="HTH_XRE"/>
    <property type="match status" value="1"/>
</dbReference>
<evidence type="ECO:0000256" key="1">
    <source>
        <dbReference type="SAM" id="MobiDB-lite"/>
    </source>
</evidence>
<dbReference type="Gene3D" id="1.10.260.40">
    <property type="entry name" value="lambda repressor-like DNA-binding domains"/>
    <property type="match status" value="1"/>
</dbReference>
<evidence type="ECO:0000313" key="4">
    <source>
        <dbReference type="Proteomes" id="UP000198788"/>
    </source>
</evidence>
<keyword evidence="4" id="KW-1185">Reference proteome</keyword>
<evidence type="ECO:0000313" key="3">
    <source>
        <dbReference type="EMBL" id="SFS32642.1"/>
    </source>
</evidence>
<evidence type="ECO:0000259" key="2">
    <source>
        <dbReference type="PROSITE" id="PS50943"/>
    </source>
</evidence>
<dbReference type="SMART" id="SM00530">
    <property type="entry name" value="HTH_XRE"/>
    <property type="match status" value="1"/>
</dbReference>
<dbReference type="SUPFAM" id="SSF47413">
    <property type="entry name" value="lambda repressor-like DNA-binding domains"/>
    <property type="match status" value="1"/>
</dbReference>